<organism evidence="2 3">
    <name type="scientific">Musa acuminata subsp. malaccensis</name>
    <name type="common">Wild banana</name>
    <name type="synonym">Musa malaccensis</name>
    <dbReference type="NCBI Taxonomy" id="214687"/>
    <lineage>
        <taxon>Eukaryota</taxon>
        <taxon>Viridiplantae</taxon>
        <taxon>Streptophyta</taxon>
        <taxon>Embryophyta</taxon>
        <taxon>Tracheophyta</taxon>
        <taxon>Spermatophyta</taxon>
        <taxon>Magnoliopsida</taxon>
        <taxon>Liliopsida</taxon>
        <taxon>Zingiberales</taxon>
        <taxon>Musaceae</taxon>
        <taxon>Musa</taxon>
    </lineage>
</organism>
<dbReference type="InParanoid" id="A0A804I1U2"/>
<accession>A0A804I1U2</accession>
<dbReference type="EnsemblPlants" id="Ma02_t11860.1">
    <property type="protein sequence ID" value="Ma02_p11860.1"/>
    <property type="gene ID" value="Ma02_g11860"/>
</dbReference>
<name>A0A804I1U2_MUSAM</name>
<dbReference type="EMBL" id="HG996467">
    <property type="protein sequence ID" value="CAG1861792.1"/>
    <property type="molecule type" value="Genomic_DNA"/>
</dbReference>
<protein>
    <submittedName>
        <fullName evidence="1">(wild Malaysian banana) hypothetical protein</fullName>
    </submittedName>
</protein>
<reference evidence="2" key="2">
    <citation type="submission" date="2021-05" db="UniProtKB">
        <authorList>
            <consortium name="EnsemblPlants"/>
        </authorList>
    </citation>
    <scope>IDENTIFICATION</scope>
    <source>
        <strain evidence="2">subsp. malaccensis</strain>
    </source>
</reference>
<reference evidence="1" key="1">
    <citation type="submission" date="2021-03" db="EMBL/GenBank/DDBJ databases">
        <authorList>
            <consortium name="Genoscope - CEA"/>
            <person name="William W."/>
        </authorList>
    </citation>
    <scope>NUCLEOTIDE SEQUENCE</scope>
    <source>
        <strain evidence="1">Doubled-haploid Pahang</strain>
    </source>
</reference>
<dbReference type="Proteomes" id="UP000012960">
    <property type="component" value="Unplaced"/>
</dbReference>
<sequence length="76" mass="8672">MELERFPACEVKGFCRCVLPPCHVKCYKNVVDLIICSVLAYKPLLSVDGNTHSILLFRNLQMANPCSKNFDIYVYS</sequence>
<evidence type="ECO:0000313" key="2">
    <source>
        <dbReference type="EnsemblPlants" id="Ma02_p11860.1"/>
    </source>
</evidence>
<gene>
    <name evidence="1" type="ORF">GSMUA_66860.1</name>
</gene>
<evidence type="ECO:0000313" key="3">
    <source>
        <dbReference type="Proteomes" id="UP000012960"/>
    </source>
</evidence>
<dbReference type="AlphaFoldDB" id="A0A804I1U2"/>
<keyword evidence="3" id="KW-1185">Reference proteome</keyword>
<dbReference type="Gramene" id="Ma02_t11860.1">
    <property type="protein sequence ID" value="Ma02_p11860.1"/>
    <property type="gene ID" value="Ma02_g11860"/>
</dbReference>
<evidence type="ECO:0000313" key="1">
    <source>
        <dbReference type="EMBL" id="CAG1861792.1"/>
    </source>
</evidence>
<proteinExistence type="predicted"/>